<organism evidence="1">
    <name type="scientific">Amphimedon queenslandica</name>
    <name type="common">Sponge</name>
    <dbReference type="NCBI Taxonomy" id="400682"/>
    <lineage>
        <taxon>Eukaryota</taxon>
        <taxon>Metazoa</taxon>
        <taxon>Porifera</taxon>
        <taxon>Demospongiae</taxon>
        <taxon>Heteroscleromorpha</taxon>
        <taxon>Haplosclerida</taxon>
        <taxon>Niphatidae</taxon>
        <taxon>Amphimedon</taxon>
    </lineage>
</organism>
<reference evidence="1" key="1">
    <citation type="submission" date="2017-05" db="UniProtKB">
        <authorList>
            <consortium name="EnsemblMetazoa"/>
        </authorList>
    </citation>
    <scope>IDENTIFICATION</scope>
</reference>
<dbReference type="AlphaFoldDB" id="A0A1X7VBA1"/>
<name>A0A1X7VBA1_AMPQE</name>
<accession>A0A1X7VBA1</accession>
<dbReference type="InParanoid" id="A0A1X7VBA1"/>
<dbReference type="EnsemblMetazoa" id="Aqu2.1.36807_001">
    <property type="protein sequence ID" value="Aqu2.1.36807_001"/>
    <property type="gene ID" value="Aqu2.1.36807"/>
</dbReference>
<sequence>MYTMSAIDPALLILVNIYADLNGDRQETKVYNNGVMQVSVFVSVNYNGDASEEDIIAYVQDNAIIYSLNYGENVKWQISTKDNGFHHDIDHAANKNVTLPPKITSDVRAPLYFTVPGGTAEGEHRWIAKLNGKQTNDDTPLTVNVERFYVSHGDVIIEEKTNLGVPCHLMFVLKYAENVFPDAQKLVKLLKYKGIKFTGPGGNSWISMSMSSEGHKFGVFVEYGVTSNIKIADGGRYSHNQMVIHDVEENGKDIFIHCDCIQHSLDFTSKVIKEAWNAGILMVQLRDKHLYMAQYTNNYWRDMDYLMNPFLVEDNFGGRIEVEINWDDGDWYGDW</sequence>
<proteinExistence type="predicted"/>
<protein>
    <submittedName>
        <fullName evidence="1">Uncharacterized protein</fullName>
    </submittedName>
</protein>
<evidence type="ECO:0000313" key="1">
    <source>
        <dbReference type="EnsemblMetazoa" id="Aqu2.1.36807_001"/>
    </source>
</evidence>